<keyword evidence="1" id="KW-1133">Transmembrane helix</keyword>
<comment type="caution">
    <text evidence="2">The sequence shown here is derived from an EMBL/GenBank/DDBJ whole genome shotgun (WGS) entry which is preliminary data.</text>
</comment>
<accession>A0ABQ7ARK6</accession>
<dbReference type="EMBL" id="QGKV02001556">
    <property type="protein sequence ID" value="KAF3516777.1"/>
    <property type="molecule type" value="Genomic_DNA"/>
</dbReference>
<sequence length="157" mass="17147">MYHVKENKSTYKLHGVPRKMKTTSSLVVIFLLIVIFQTNKLDKEISYGGGTGSLRWAWGGDGGGEGGGGGGSGRGWGWGWGGGGGGGGWYKWGCSGGGREGRGEFVKREYAECKGKGKCGRMRLECPQHCGGFCFYDCRFLCKPHCRRSRDTYIHFV</sequence>
<gene>
    <name evidence="2" type="ORF">DY000_02062379</name>
</gene>
<keyword evidence="1" id="KW-0472">Membrane</keyword>
<organism evidence="2 3">
    <name type="scientific">Brassica cretica</name>
    <name type="common">Mustard</name>
    <dbReference type="NCBI Taxonomy" id="69181"/>
    <lineage>
        <taxon>Eukaryota</taxon>
        <taxon>Viridiplantae</taxon>
        <taxon>Streptophyta</taxon>
        <taxon>Embryophyta</taxon>
        <taxon>Tracheophyta</taxon>
        <taxon>Spermatophyta</taxon>
        <taxon>Magnoliopsida</taxon>
        <taxon>eudicotyledons</taxon>
        <taxon>Gunneridae</taxon>
        <taxon>Pentapetalae</taxon>
        <taxon>rosids</taxon>
        <taxon>malvids</taxon>
        <taxon>Brassicales</taxon>
        <taxon>Brassicaceae</taxon>
        <taxon>Brassiceae</taxon>
        <taxon>Brassica</taxon>
    </lineage>
</organism>
<name>A0ABQ7ARK6_BRACR</name>
<evidence type="ECO:0000256" key="1">
    <source>
        <dbReference type="SAM" id="Phobius"/>
    </source>
</evidence>
<proteinExistence type="predicted"/>
<keyword evidence="1" id="KW-0812">Transmembrane</keyword>
<evidence type="ECO:0000313" key="3">
    <source>
        <dbReference type="Proteomes" id="UP000266723"/>
    </source>
</evidence>
<feature type="transmembrane region" description="Helical" evidence="1">
    <location>
        <begin position="20"/>
        <end position="36"/>
    </location>
</feature>
<protein>
    <submittedName>
        <fullName evidence="2">Uncharacterized protein</fullName>
    </submittedName>
</protein>
<dbReference type="Proteomes" id="UP000266723">
    <property type="component" value="Unassembled WGS sequence"/>
</dbReference>
<evidence type="ECO:0000313" key="2">
    <source>
        <dbReference type="EMBL" id="KAF3516777.1"/>
    </source>
</evidence>
<reference evidence="2 3" key="1">
    <citation type="journal article" date="2020" name="BMC Genomics">
        <title>Intraspecific diversification of the crop wild relative Brassica cretica Lam. using demographic model selection.</title>
        <authorList>
            <person name="Kioukis A."/>
            <person name="Michalopoulou V.A."/>
            <person name="Briers L."/>
            <person name="Pirintsos S."/>
            <person name="Studholme D.J."/>
            <person name="Pavlidis P."/>
            <person name="Sarris P.F."/>
        </authorList>
    </citation>
    <scope>NUCLEOTIDE SEQUENCE [LARGE SCALE GENOMIC DNA]</scope>
    <source>
        <strain evidence="3">cv. PFS-1207/04</strain>
    </source>
</reference>
<keyword evidence="3" id="KW-1185">Reference proteome</keyword>